<dbReference type="RefSeq" id="WP_243696607.1">
    <property type="nucleotide sequence ID" value="NZ_PYAU01000001.1"/>
</dbReference>
<protein>
    <submittedName>
        <fullName evidence="4">Uncharacterized protein</fullName>
    </submittedName>
</protein>
<dbReference type="EMBL" id="PYAU01000001">
    <property type="protein sequence ID" value="PSL38594.1"/>
    <property type="molecule type" value="Genomic_DNA"/>
</dbReference>
<feature type="domain" description="Glycoamylase-like" evidence="2">
    <location>
        <begin position="404"/>
        <end position="597"/>
    </location>
</feature>
<feature type="compositionally biased region" description="Polar residues" evidence="1">
    <location>
        <begin position="51"/>
        <end position="62"/>
    </location>
</feature>
<feature type="domain" description="DUF3131" evidence="3">
    <location>
        <begin position="162"/>
        <end position="303"/>
    </location>
</feature>
<dbReference type="Pfam" id="PF11329">
    <property type="entry name" value="DUF3131"/>
    <property type="match status" value="1"/>
</dbReference>
<evidence type="ECO:0000259" key="2">
    <source>
        <dbReference type="Pfam" id="PF10091"/>
    </source>
</evidence>
<feature type="region of interest" description="Disordered" evidence="1">
    <location>
        <begin position="44"/>
        <end position="149"/>
    </location>
</feature>
<accession>A0A2P8GXB0</accession>
<feature type="region of interest" description="Disordered" evidence="1">
    <location>
        <begin position="497"/>
        <end position="523"/>
    </location>
</feature>
<sequence length="623" mass="65032">MGRRVAVRGKQSRRRTARVPLLAVIAGGVVLSLGVAACAATTRSHRGVNGADSSALSTSAPLSFSPEPPRARDAPSETLTPAPPASADPVPSGSDPSEPVSPEPGSSEPVSPEPESSEPASSDRAADGRTPSGEPGDSSDESDPAVLTTEDERTLRLYFEDTWSSMDAMLVAETGLVADHIGTDLRTPAPYTSPTNIGGYLWSVVAARDLGVITADDATARFRATLSTLSTLERHGPSGMFYNWYSPQTGAKLTVWPDDDETITPFLSSVDSGWLAAALRIVAAADPAVAHDAIALSTSMDFSWFLDEDAAGGAGLTRVGFWEQRPGDECSEIDGEVFSTCSSYNTIATEARIVAYVGIANGQIPETTYVAPSRTGPVAVSGAGWMKASSGTTRDYDGVSVLESTYTYDGMSVVPSWGGSMFEELMPDLFVPEEEWGSRSWALNHAALVSAQKSQAVGGAGEGYWGFSPAADPAGGYGEFGVDGLSIRSTLAAAGLTGSAAGSTDPRRPGTPERGGSSTTSDRVVTPHASFLALPYDARGALDNLERLANDFDMYGAGGFADAVDVDSGRVAQTYLSLDQSMIIAAIGNALGDDLLKGYFVDDAFEEQVRPLVEQQVFGTTLG</sequence>
<organism evidence="4 5">
    <name type="scientific">Labedella gwakjiensis</name>
    <dbReference type="NCBI Taxonomy" id="390269"/>
    <lineage>
        <taxon>Bacteria</taxon>
        <taxon>Bacillati</taxon>
        <taxon>Actinomycetota</taxon>
        <taxon>Actinomycetes</taxon>
        <taxon>Micrococcales</taxon>
        <taxon>Microbacteriaceae</taxon>
        <taxon>Labedella</taxon>
    </lineage>
</organism>
<proteinExistence type="predicted"/>
<evidence type="ECO:0000313" key="5">
    <source>
        <dbReference type="Proteomes" id="UP000241203"/>
    </source>
</evidence>
<evidence type="ECO:0000313" key="4">
    <source>
        <dbReference type="EMBL" id="PSL38594.1"/>
    </source>
</evidence>
<feature type="compositionally biased region" description="Low complexity" evidence="1">
    <location>
        <begin position="87"/>
        <end position="123"/>
    </location>
</feature>
<reference evidence="4 5" key="1">
    <citation type="submission" date="2018-03" db="EMBL/GenBank/DDBJ databases">
        <title>Genomic Encyclopedia of Archaeal and Bacterial Type Strains, Phase II (KMG-II): from individual species to whole genera.</title>
        <authorList>
            <person name="Goeker M."/>
        </authorList>
    </citation>
    <scope>NUCLEOTIDE SEQUENCE [LARGE SCALE GENOMIC DNA]</scope>
    <source>
        <strain evidence="4 5">DSM 21548</strain>
    </source>
</reference>
<dbReference type="Proteomes" id="UP000241203">
    <property type="component" value="Unassembled WGS sequence"/>
</dbReference>
<dbReference type="InterPro" id="IPR021478">
    <property type="entry name" value="DUF3131"/>
</dbReference>
<evidence type="ECO:0000256" key="1">
    <source>
        <dbReference type="SAM" id="MobiDB-lite"/>
    </source>
</evidence>
<comment type="caution">
    <text evidence="4">The sequence shown here is derived from an EMBL/GenBank/DDBJ whole genome shotgun (WGS) entry which is preliminary data.</text>
</comment>
<name>A0A2P8GXB0_9MICO</name>
<evidence type="ECO:0000259" key="3">
    <source>
        <dbReference type="Pfam" id="PF11329"/>
    </source>
</evidence>
<dbReference type="InterPro" id="IPR019282">
    <property type="entry name" value="Glycoamylase-like_cons_dom"/>
</dbReference>
<dbReference type="Pfam" id="PF10091">
    <property type="entry name" value="Glycoamylase"/>
    <property type="match status" value="1"/>
</dbReference>
<dbReference type="AlphaFoldDB" id="A0A2P8GXB0"/>
<gene>
    <name evidence="4" type="ORF">CLV49_2219</name>
</gene>
<dbReference type="Gene3D" id="1.50.10.140">
    <property type="match status" value="1"/>
</dbReference>